<dbReference type="EMBL" id="BSXT01000229">
    <property type="protein sequence ID" value="GMF21566.1"/>
    <property type="molecule type" value="Genomic_DNA"/>
</dbReference>
<evidence type="ECO:0000256" key="1">
    <source>
        <dbReference type="SAM" id="MobiDB-lite"/>
    </source>
</evidence>
<evidence type="ECO:0000313" key="3">
    <source>
        <dbReference type="Proteomes" id="UP001165121"/>
    </source>
</evidence>
<organism evidence="2 3">
    <name type="scientific">Phytophthora fragariaefolia</name>
    <dbReference type="NCBI Taxonomy" id="1490495"/>
    <lineage>
        <taxon>Eukaryota</taxon>
        <taxon>Sar</taxon>
        <taxon>Stramenopiles</taxon>
        <taxon>Oomycota</taxon>
        <taxon>Peronosporomycetes</taxon>
        <taxon>Peronosporales</taxon>
        <taxon>Peronosporaceae</taxon>
        <taxon>Phytophthora</taxon>
    </lineage>
</organism>
<feature type="compositionally biased region" description="Basic and acidic residues" evidence="1">
    <location>
        <begin position="84"/>
        <end position="96"/>
    </location>
</feature>
<dbReference type="Proteomes" id="UP001165121">
    <property type="component" value="Unassembled WGS sequence"/>
</dbReference>
<gene>
    <name evidence="2" type="ORF">Pfra01_000290400</name>
</gene>
<sequence length="292" mass="33081">MEVPRPVAAPLRPPVGKSATYRAGWSRRGLQTSEENEQPHGGVQDLSRNRCRTRQDKELKIAHGTSAKARVAAAAIKEKLAQMKERHRLEREEKRGATARAVSQDARMEQDPSQRRPRHRPLRREHQAKRNDWEELTKEEMAVLALDTSALKKTRVERWTSGKRYIAYMPYIQHVLTSIMSNVTKCLGNIYFRCRAWWDLRSTHAQGLLRKNHAESSLPQQHGLASWNGQGLEGAAGDRQDAADVPCRIPLASSIFVQRGCDFVTQPPQRVATISEGLSPHLGNEDVHDVLR</sequence>
<feature type="region of interest" description="Disordered" evidence="1">
    <location>
        <begin position="84"/>
        <end position="131"/>
    </location>
</feature>
<comment type="caution">
    <text evidence="2">The sequence shown here is derived from an EMBL/GenBank/DDBJ whole genome shotgun (WGS) entry which is preliminary data.</text>
</comment>
<name>A0A9W6WXS0_9STRA</name>
<reference evidence="2" key="1">
    <citation type="submission" date="2023-04" db="EMBL/GenBank/DDBJ databases">
        <title>Phytophthora fragariaefolia NBRC 109709.</title>
        <authorList>
            <person name="Ichikawa N."/>
            <person name="Sato H."/>
            <person name="Tonouchi N."/>
        </authorList>
    </citation>
    <scope>NUCLEOTIDE SEQUENCE</scope>
    <source>
        <strain evidence="2">NBRC 109709</strain>
    </source>
</reference>
<proteinExistence type="predicted"/>
<feature type="compositionally biased region" description="Low complexity" evidence="1">
    <location>
        <begin position="1"/>
        <end position="10"/>
    </location>
</feature>
<accession>A0A9W6WXS0</accession>
<keyword evidence="3" id="KW-1185">Reference proteome</keyword>
<protein>
    <submittedName>
        <fullName evidence="2">Unnamed protein product</fullName>
    </submittedName>
</protein>
<feature type="region of interest" description="Disordered" evidence="1">
    <location>
        <begin position="1"/>
        <end position="54"/>
    </location>
</feature>
<dbReference type="AlphaFoldDB" id="A0A9W6WXS0"/>
<evidence type="ECO:0000313" key="2">
    <source>
        <dbReference type="EMBL" id="GMF21566.1"/>
    </source>
</evidence>